<proteinExistence type="predicted"/>
<name>H5SKC7_9ZZZZ</name>
<evidence type="ECO:0000313" key="1">
    <source>
        <dbReference type="EMBL" id="BAL56613.1"/>
    </source>
</evidence>
<dbReference type="AlphaFoldDB" id="H5SKC7"/>
<reference evidence="1" key="2">
    <citation type="journal article" date="2012" name="PLoS ONE">
        <title>A Deeply Branching Thermophilic Bacterium with an Ancient Acetyl-CoA Pathway Dominates a Subsurface Ecosystem.</title>
        <authorList>
            <person name="Takami H."/>
            <person name="Noguchi H."/>
            <person name="Takaki Y."/>
            <person name="Uchiyama I."/>
            <person name="Toyoda A."/>
            <person name="Nishi S."/>
            <person name="Chee G.-J."/>
            <person name="Arai W."/>
            <person name="Nunoura T."/>
            <person name="Itoh T."/>
            <person name="Hattori M."/>
            <person name="Takai K."/>
        </authorList>
    </citation>
    <scope>NUCLEOTIDE SEQUENCE</scope>
</reference>
<dbReference type="SUPFAM" id="SSF110296">
    <property type="entry name" value="Oligoxyloglucan reducing end-specific cellobiohydrolase"/>
    <property type="match status" value="1"/>
</dbReference>
<sequence>MKRWLLALALIIVAFLKPTNVRAGDISLEYQVRLEHPETHQANVWMKVTGVSQPTLYLEIYLRSPSFLTNLTVTDGSGNPLPFSLSGGTLTIQTQGSPEAIVDYSVEPSDWFGSDAHRAEKALQGMLRPIVHPLGRALSTLRRSRAGRIAWHIVRWGLIALLALDGLGVLLTAWAVEVNWEPAITSGFPPGSPLSVQALVVGPGGELYAGTWGGGVFRSDDGGGRTGGRFQR</sequence>
<reference evidence="1" key="1">
    <citation type="journal article" date="2005" name="Environ. Microbiol.">
        <title>Genetic and functional properties of uncultivated thermophilic crenarchaeotes from a subsurface gold mine as revealed by analysis of genome fragments.</title>
        <authorList>
            <person name="Nunoura T."/>
            <person name="Hirayama H."/>
            <person name="Takami H."/>
            <person name="Oida H."/>
            <person name="Nishi S."/>
            <person name="Shimamura S."/>
            <person name="Suzuki Y."/>
            <person name="Inagaki F."/>
            <person name="Takai K."/>
            <person name="Nealson K.H."/>
            <person name="Horikoshi K."/>
        </authorList>
    </citation>
    <scope>NUCLEOTIDE SEQUENCE</scope>
</reference>
<accession>H5SKC7</accession>
<protein>
    <submittedName>
        <fullName evidence="1">Uncharacterized protein</fullName>
    </submittedName>
</protein>
<gene>
    <name evidence="1" type="ORF">HGMM_F41E03C24</name>
</gene>
<organism evidence="1">
    <name type="scientific">uncultured prokaryote</name>
    <dbReference type="NCBI Taxonomy" id="198431"/>
    <lineage>
        <taxon>unclassified sequences</taxon>
        <taxon>environmental samples</taxon>
    </lineage>
</organism>
<dbReference type="EMBL" id="AP011753">
    <property type="protein sequence ID" value="BAL56613.1"/>
    <property type="molecule type" value="Genomic_DNA"/>
</dbReference>